<name>A0A1R2CU83_9CILI</name>
<gene>
    <name evidence="8" type="ORF">SteCoe_4689</name>
</gene>
<dbReference type="PANTHER" id="PTHR23117:SF13">
    <property type="entry name" value="GUANYLATE KINASE"/>
    <property type="match status" value="1"/>
</dbReference>
<dbReference type="SMART" id="SM00072">
    <property type="entry name" value="GuKc"/>
    <property type="match status" value="2"/>
</dbReference>
<evidence type="ECO:0000256" key="1">
    <source>
        <dbReference type="ARBA" id="ARBA00005790"/>
    </source>
</evidence>
<dbReference type="Pfam" id="PF02197">
    <property type="entry name" value="RIIa"/>
    <property type="match status" value="1"/>
</dbReference>
<dbReference type="EMBL" id="MPUH01000059">
    <property type="protein sequence ID" value="OMJ92552.1"/>
    <property type="molecule type" value="Genomic_DNA"/>
</dbReference>
<evidence type="ECO:0000256" key="2">
    <source>
        <dbReference type="ARBA" id="ARBA00012961"/>
    </source>
</evidence>
<dbReference type="CDD" id="cd00071">
    <property type="entry name" value="GMPK"/>
    <property type="match status" value="1"/>
</dbReference>
<protein>
    <recommendedName>
        <fullName evidence="2">guanylate kinase</fullName>
        <ecNumber evidence="2">2.7.4.8</ecNumber>
    </recommendedName>
</protein>
<sequence length="457" mass="53518">MEFDSKEKSIITVRTEELKEQHSKYIEKHPELQQFLNDFVSEVLLEKPDDLIAFSREYFSKFNPKPEPYYPLAILGPNGVGRRTFITKLMSHYPGIFQIPTTITTNLNKLESEIISREEFMKLVEEGAFIYWAQEEDELIGIKIQAVQEIFSNSKISLLLISVESAIKLHNERFEFNKIVIMPKNMKQLEDRLRDRGINDDNILRVRLRAALAEIESAQKFPKIFKDFIVNDTIDTAMKDFLHVIHRCYEYLRPENFKKFYPQPSNNNPLVLVGPSGVGKSTLINFLKDQWPGIFEFSISSTTRLPRAGEQHGIHYYYITREEFMRKIDEDEFIEHCEVHNNLYGTSKTAIRNIYDNGKICLLDIDVQGVLKLIKSGLEFNRIFIRPRDIKTLEERLRGRATDDEDVIRNRLKNATKEMDLAEKNSVIFKNVLINEDLEVAKEKLFEFVKGFYPKLK</sequence>
<keyword evidence="6" id="KW-0067">ATP-binding</keyword>
<evidence type="ECO:0000256" key="5">
    <source>
        <dbReference type="ARBA" id="ARBA00022777"/>
    </source>
</evidence>
<dbReference type="NCBIfam" id="TIGR03263">
    <property type="entry name" value="guanyl_kin"/>
    <property type="match status" value="1"/>
</dbReference>
<dbReference type="AlphaFoldDB" id="A0A1R2CU83"/>
<dbReference type="Pfam" id="PF00625">
    <property type="entry name" value="Guanylate_kin"/>
    <property type="match status" value="2"/>
</dbReference>
<accession>A0A1R2CU83</accession>
<evidence type="ECO:0000259" key="7">
    <source>
        <dbReference type="PROSITE" id="PS50052"/>
    </source>
</evidence>
<dbReference type="GO" id="GO:0004385">
    <property type="term" value="F:GMP kinase activity"/>
    <property type="evidence" value="ECO:0007669"/>
    <property type="project" value="UniProtKB-EC"/>
</dbReference>
<organism evidence="8 9">
    <name type="scientific">Stentor coeruleus</name>
    <dbReference type="NCBI Taxonomy" id="5963"/>
    <lineage>
        <taxon>Eukaryota</taxon>
        <taxon>Sar</taxon>
        <taxon>Alveolata</taxon>
        <taxon>Ciliophora</taxon>
        <taxon>Postciliodesmatophora</taxon>
        <taxon>Heterotrichea</taxon>
        <taxon>Heterotrichida</taxon>
        <taxon>Stentoridae</taxon>
        <taxon>Stentor</taxon>
    </lineage>
</organism>
<feature type="domain" description="Guanylate kinase-like" evidence="7">
    <location>
        <begin position="267"/>
        <end position="450"/>
    </location>
</feature>
<dbReference type="InterPro" id="IPR027417">
    <property type="entry name" value="P-loop_NTPase"/>
</dbReference>
<comment type="caution">
    <text evidence="8">The sequence shown here is derived from an EMBL/GenBank/DDBJ whole genome shotgun (WGS) entry which is preliminary data.</text>
</comment>
<dbReference type="InterPro" id="IPR020590">
    <property type="entry name" value="Guanylate_kinase_CS"/>
</dbReference>
<dbReference type="InterPro" id="IPR008145">
    <property type="entry name" value="GK/Ca_channel_bsu"/>
</dbReference>
<keyword evidence="3" id="KW-0808">Transferase</keyword>
<dbReference type="SUPFAM" id="SSF52540">
    <property type="entry name" value="P-loop containing nucleoside triphosphate hydrolases"/>
    <property type="match status" value="2"/>
</dbReference>
<keyword evidence="5" id="KW-0418">Kinase</keyword>
<dbReference type="OrthoDB" id="6334211at2759"/>
<comment type="similarity">
    <text evidence="1">Belongs to the guanylate kinase family.</text>
</comment>
<evidence type="ECO:0000313" key="8">
    <source>
        <dbReference type="EMBL" id="OMJ92552.1"/>
    </source>
</evidence>
<dbReference type="InterPro" id="IPR003117">
    <property type="entry name" value="cAMP_dep_PK_reg_su_I/II_a/b"/>
</dbReference>
<dbReference type="InterPro" id="IPR017665">
    <property type="entry name" value="Guanylate_kinase"/>
</dbReference>
<dbReference type="GO" id="GO:0005524">
    <property type="term" value="F:ATP binding"/>
    <property type="evidence" value="ECO:0007669"/>
    <property type="project" value="UniProtKB-KW"/>
</dbReference>
<dbReference type="PROSITE" id="PS00856">
    <property type="entry name" value="GUANYLATE_KINASE_1"/>
    <property type="match status" value="1"/>
</dbReference>
<dbReference type="Gene3D" id="1.20.890.10">
    <property type="entry name" value="cAMP-dependent protein kinase regulatory subunit, dimerization-anchoring domain"/>
    <property type="match status" value="1"/>
</dbReference>
<proteinExistence type="inferred from homology"/>
<evidence type="ECO:0000256" key="4">
    <source>
        <dbReference type="ARBA" id="ARBA00022741"/>
    </source>
</evidence>
<reference evidence="8 9" key="1">
    <citation type="submission" date="2016-11" db="EMBL/GenBank/DDBJ databases">
        <title>The macronuclear genome of Stentor coeruleus: a giant cell with tiny introns.</title>
        <authorList>
            <person name="Slabodnick M."/>
            <person name="Ruby J.G."/>
            <person name="Reiff S.B."/>
            <person name="Swart E.C."/>
            <person name="Gosai S."/>
            <person name="Prabakaran S."/>
            <person name="Witkowska E."/>
            <person name="Larue G.E."/>
            <person name="Fisher S."/>
            <person name="Freeman R.M."/>
            <person name="Gunawardena J."/>
            <person name="Chu W."/>
            <person name="Stover N.A."/>
            <person name="Gregory B.D."/>
            <person name="Nowacki M."/>
            <person name="Derisi J."/>
            <person name="Roy S.W."/>
            <person name="Marshall W.F."/>
            <person name="Sood P."/>
        </authorList>
    </citation>
    <scope>NUCLEOTIDE SEQUENCE [LARGE SCALE GENOMIC DNA]</scope>
    <source>
        <strain evidence="8">WM001</strain>
    </source>
</reference>
<dbReference type="InterPro" id="IPR008144">
    <property type="entry name" value="Guanylate_kin-like_dom"/>
</dbReference>
<dbReference type="SMART" id="SM00394">
    <property type="entry name" value="RIIa"/>
    <property type="match status" value="1"/>
</dbReference>
<dbReference type="Proteomes" id="UP000187209">
    <property type="component" value="Unassembled WGS sequence"/>
</dbReference>
<dbReference type="SUPFAM" id="SSF47391">
    <property type="entry name" value="Dimerization-anchoring domain of cAMP-dependent PK regulatory subunit"/>
    <property type="match status" value="1"/>
</dbReference>
<dbReference type="InterPro" id="IPR047501">
    <property type="entry name" value="DD_CATIP"/>
</dbReference>
<dbReference type="Gene3D" id="3.40.50.300">
    <property type="entry name" value="P-loop containing nucleotide triphosphate hydrolases"/>
    <property type="match status" value="2"/>
</dbReference>
<evidence type="ECO:0000256" key="3">
    <source>
        <dbReference type="ARBA" id="ARBA00022679"/>
    </source>
</evidence>
<evidence type="ECO:0000256" key="6">
    <source>
        <dbReference type="ARBA" id="ARBA00022840"/>
    </source>
</evidence>
<dbReference type="EC" id="2.7.4.8" evidence="2"/>
<dbReference type="CDD" id="cd22973">
    <property type="entry name" value="DD_CATIP"/>
    <property type="match status" value="1"/>
</dbReference>
<dbReference type="PANTHER" id="PTHR23117">
    <property type="entry name" value="GUANYLATE KINASE-RELATED"/>
    <property type="match status" value="1"/>
</dbReference>
<keyword evidence="4" id="KW-0547">Nucleotide-binding</keyword>
<evidence type="ECO:0000313" key="9">
    <source>
        <dbReference type="Proteomes" id="UP000187209"/>
    </source>
</evidence>
<feature type="domain" description="Guanylate kinase-like" evidence="7">
    <location>
        <begin position="69"/>
        <end position="246"/>
    </location>
</feature>
<dbReference type="GO" id="GO:0005829">
    <property type="term" value="C:cytosol"/>
    <property type="evidence" value="ECO:0007669"/>
    <property type="project" value="TreeGrafter"/>
</dbReference>
<dbReference type="PROSITE" id="PS50052">
    <property type="entry name" value="GUANYLATE_KINASE_2"/>
    <property type="match status" value="2"/>
</dbReference>
<keyword evidence="9" id="KW-1185">Reference proteome</keyword>